<comment type="subcellular location">
    <subcellularLocation>
        <location evidence="1">Cell membrane</location>
        <topology evidence="1">Multi-pass membrane protein</topology>
    </subcellularLocation>
</comment>
<evidence type="ECO:0000256" key="3">
    <source>
        <dbReference type="ARBA" id="ARBA00022692"/>
    </source>
</evidence>
<keyword evidence="2" id="KW-1003">Cell membrane</keyword>
<feature type="transmembrane region" description="Helical" evidence="6">
    <location>
        <begin position="31"/>
        <end position="48"/>
    </location>
</feature>
<evidence type="ECO:0000313" key="8">
    <source>
        <dbReference type="Proteomes" id="UP000321638"/>
    </source>
</evidence>
<dbReference type="Pfam" id="PF02653">
    <property type="entry name" value="BPD_transp_2"/>
    <property type="match status" value="1"/>
</dbReference>
<name>A0A5C8PDA3_9HYPH</name>
<keyword evidence="5 6" id="KW-0472">Membrane</keyword>
<feature type="transmembrane region" description="Helical" evidence="6">
    <location>
        <begin position="109"/>
        <end position="127"/>
    </location>
</feature>
<feature type="transmembrane region" description="Helical" evidence="6">
    <location>
        <begin position="82"/>
        <end position="102"/>
    </location>
</feature>
<sequence length="318" mass="33451">MPGKTSGWAFALIAVAALAIAPLWLGTYPRYVISVWLIFALSAVGLNIPIGLASIYSFGHGGFMLIGAYATGVATISWGWPLLPAMLLAVVIAIAVGALIGLPSLRLTGFSLAIVTFAFGYMLFHVVKAFDLTGGPQGLFMPETALARAWGGRPLYYMVLAIFVVGVFWAHSIATGKTGRALRTLGTNEIVAQSLGINLLRAKMLSFMLSGVYGAVAGSLLALVTTYVAPETYTPELSINMFAAVMIGGSGTLVGPILGALFIVLIPELTQSAQNLSEIIYALIFCLVATLFPSGLLGMAKSAIRRLRPQPVPAAVRE</sequence>
<dbReference type="InterPro" id="IPR001851">
    <property type="entry name" value="ABC_transp_permease"/>
</dbReference>
<comment type="caution">
    <text evidence="7">The sequence shown here is derived from an EMBL/GenBank/DDBJ whole genome shotgun (WGS) entry which is preliminary data.</text>
</comment>
<keyword evidence="4 6" id="KW-1133">Transmembrane helix</keyword>
<protein>
    <submittedName>
        <fullName evidence="7">Branched-chain amino acid ABC transporter permease</fullName>
    </submittedName>
</protein>
<dbReference type="CDD" id="cd06581">
    <property type="entry name" value="TM_PBP1_LivM_like"/>
    <property type="match status" value="1"/>
</dbReference>
<gene>
    <name evidence="7" type="ORF">FHP25_30190</name>
</gene>
<accession>A0A5C8PDA3</accession>
<organism evidence="7 8">
    <name type="scientific">Vineibacter terrae</name>
    <dbReference type="NCBI Taxonomy" id="2586908"/>
    <lineage>
        <taxon>Bacteria</taxon>
        <taxon>Pseudomonadati</taxon>
        <taxon>Pseudomonadota</taxon>
        <taxon>Alphaproteobacteria</taxon>
        <taxon>Hyphomicrobiales</taxon>
        <taxon>Vineibacter</taxon>
    </lineage>
</organism>
<evidence type="ECO:0000313" key="7">
    <source>
        <dbReference type="EMBL" id="TXL71365.1"/>
    </source>
</evidence>
<dbReference type="GO" id="GO:0005886">
    <property type="term" value="C:plasma membrane"/>
    <property type="evidence" value="ECO:0007669"/>
    <property type="project" value="UniProtKB-SubCell"/>
</dbReference>
<feature type="transmembrane region" description="Helical" evidence="6">
    <location>
        <begin position="279"/>
        <end position="300"/>
    </location>
</feature>
<reference evidence="7 8" key="1">
    <citation type="submission" date="2019-06" db="EMBL/GenBank/DDBJ databases">
        <title>New taxonomy in bacterial strain CC-CFT640, isolated from vineyard.</title>
        <authorList>
            <person name="Lin S.-Y."/>
            <person name="Tsai C.-F."/>
            <person name="Young C.-C."/>
        </authorList>
    </citation>
    <scope>NUCLEOTIDE SEQUENCE [LARGE SCALE GENOMIC DNA]</scope>
    <source>
        <strain evidence="7 8">CC-CFT640</strain>
    </source>
</reference>
<dbReference type="Proteomes" id="UP000321638">
    <property type="component" value="Unassembled WGS sequence"/>
</dbReference>
<evidence type="ECO:0000256" key="5">
    <source>
        <dbReference type="ARBA" id="ARBA00023136"/>
    </source>
</evidence>
<proteinExistence type="predicted"/>
<feature type="transmembrane region" description="Helical" evidence="6">
    <location>
        <begin position="7"/>
        <end position="25"/>
    </location>
</feature>
<evidence type="ECO:0000256" key="2">
    <source>
        <dbReference type="ARBA" id="ARBA00022475"/>
    </source>
</evidence>
<evidence type="ECO:0000256" key="6">
    <source>
        <dbReference type="SAM" id="Phobius"/>
    </source>
</evidence>
<dbReference type="AlphaFoldDB" id="A0A5C8PDA3"/>
<keyword evidence="3 6" id="KW-0812">Transmembrane</keyword>
<dbReference type="OrthoDB" id="9804361at2"/>
<dbReference type="InterPro" id="IPR043428">
    <property type="entry name" value="LivM-like"/>
</dbReference>
<feature type="transmembrane region" description="Helical" evidence="6">
    <location>
        <begin position="155"/>
        <end position="174"/>
    </location>
</feature>
<feature type="transmembrane region" description="Helical" evidence="6">
    <location>
        <begin position="207"/>
        <end position="229"/>
    </location>
</feature>
<dbReference type="GO" id="GO:0015658">
    <property type="term" value="F:branched-chain amino acid transmembrane transporter activity"/>
    <property type="evidence" value="ECO:0007669"/>
    <property type="project" value="InterPro"/>
</dbReference>
<feature type="transmembrane region" description="Helical" evidence="6">
    <location>
        <begin position="241"/>
        <end position="267"/>
    </location>
</feature>
<keyword evidence="8" id="KW-1185">Reference proteome</keyword>
<dbReference type="EMBL" id="VDUZ01000044">
    <property type="protein sequence ID" value="TXL71365.1"/>
    <property type="molecule type" value="Genomic_DNA"/>
</dbReference>
<evidence type="ECO:0000256" key="1">
    <source>
        <dbReference type="ARBA" id="ARBA00004651"/>
    </source>
</evidence>
<dbReference type="PANTHER" id="PTHR30482">
    <property type="entry name" value="HIGH-AFFINITY BRANCHED-CHAIN AMINO ACID TRANSPORT SYSTEM PERMEASE"/>
    <property type="match status" value="1"/>
</dbReference>
<dbReference type="PANTHER" id="PTHR30482:SF20">
    <property type="entry name" value="HIGH-AFFINITY BRANCHED-CHAIN AMINO ACID TRANSPORT SYSTEM PERMEASE PROTEIN LIVM"/>
    <property type="match status" value="1"/>
</dbReference>
<evidence type="ECO:0000256" key="4">
    <source>
        <dbReference type="ARBA" id="ARBA00022989"/>
    </source>
</evidence>
<dbReference type="RefSeq" id="WP_147850723.1">
    <property type="nucleotide sequence ID" value="NZ_VDUZ01000044.1"/>
</dbReference>